<gene>
    <name evidence="2" type="ORF">LPT13_09965</name>
</gene>
<dbReference type="InterPro" id="IPR002686">
    <property type="entry name" value="Transposase_17"/>
</dbReference>
<reference evidence="2" key="1">
    <citation type="submission" date="2021-11" db="EMBL/GenBank/DDBJ databases">
        <title>A Novel Adlercreutzia Species, isolated from a Allomyrina dichotoma larva feces.</title>
        <authorList>
            <person name="Suh M.K."/>
        </authorList>
    </citation>
    <scope>NUCLEOTIDE SEQUENCE</scope>
    <source>
        <strain evidence="2">JBNU-10</strain>
    </source>
</reference>
<dbReference type="EMBL" id="JAJMLW010000003">
    <property type="protein sequence ID" value="MCI2242675.1"/>
    <property type="molecule type" value="Genomic_DNA"/>
</dbReference>
<dbReference type="Proteomes" id="UP001430755">
    <property type="component" value="Unassembled WGS sequence"/>
</dbReference>
<evidence type="ECO:0000259" key="1">
    <source>
        <dbReference type="SMART" id="SM01321"/>
    </source>
</evidence>
<comment type="caution">
    <text evidence="2">The sequence shown here is derived from an EMBL/GenBank/DDBJ whole genome shotgun (WGS) entry which is preliminary data.</text>
</comment>
<sequence>MVRTSRSRRESEAGIYHVVSRGVGRQLIFEDDGDRQCYLDLLQREVEGHGGSVLAWCLMGNHTHLLLKMGLADLSESMRLVNSAYALRFNKRHGRVGHLMQGRFKSEPVDTDEYLLTVIRYIHQNPEKAGIGAAASYPWSSYREYAGEPAVADTSLVLEMLGGVSGFKRFHEASDASAPCVDENRGRRVLDDDSALEAARLLLAPTRVEEVAALPRERRDEALCRLKAAGLSVRQVERLTGVSKSVVAKARAKAGQ</sequence>
<dbReference type="PANTHER" id="PTHR34322:SF2">
    <property type="entry name" value="TRANSPOSASE IS200-LIKE DOMAIN-CONTAINING PROTEIN"/>
    <property type="match status" value="1"/>
</dbReference>
<dbReference type="RefSeq" id="WP_242166146.1">
    <property type="nucleotide sequence ID" value="NZ_JAJMLW010000003.1"/>
</dbReference>
<accession>A0ABS9WIS5</accession>
<evidence type="ECO:0000313" key="2">
    <source>
        <dbReference type="EMBL" id="MCI2242675.1"/>
    </source>
</evidence>
<name>A0ABS9WIS5_9ACTN</name>
<keyword evidence="3" id="KW-1185">Reference proteome</keyword>
<dbReference type="SMART" id="SM01321">
    <property type="entry name" value="Y1_Tnp"/>
    <property type="match status" value="1"/>
</dbReference>
<dbReference type="PANTHER" id="PTHR34322">
    <property type="entry name" value="TRANSPOSASE, Y1_TNP DOMAIN-CONTAINING"/>
    <property type="match status" value="1"/>
</dbReference>
<feature type="domain" description="Transposase IS200-like" evidence="1">
    <location>
        <begin position="11"/>
        <end position="125"/>
    </location>
</feature>
<dbReference type="InterPro" id="IPR036515">
    <property type="entry name" value="Transposase_17_sf"/>
</dbReference>
<organism evidence="2 3">
    <name type="scientific">Adlercreutzia faecimuris</name>
    <dbReference type="NCBI Taxonomy" id="2897341"/>
    <lineage>
        <taxon>Bacteria</taxon>
        <taxon>Bacillati</taxon>
        <taxon>Actinomycetota</taxon>
        <taxon>Coriobacteriia</taxon>
        <taxon>Eggerthellales</taxon>
        <taxon>Eggerthellaceae</taxon>
        <taxon>Adlercreutzia</taxon>
    </lineage>
</organism>
<protein>
    <submittedName>
        <fullName evidence="2">Transposase</fullName>
    </submittedName>
</protein>
<evidence type="ECO:0000313" key="3">
    <source>
        <dbReference type="Proteomes" id="UP001430755"/>
    </source>
</evidence>
<dbReference type="SUPFAM" id="SSF143422">
    <property type="entry name" value="Transposase IS200-like"/>
    <property type="match status" value="1"/>
</dbReference>
<proteinExistence type="predicted"/>
<dbReference type="Gene3D" id="3.30.70.1290">
    <property type="entry name" value="Transposase IS200-like"/>
    <property type="match status" value="1"/>
</dbReference>
<dbReference type="Pfam" id="PF01797">
    <property type="entry name" value="Y1_Tnp"/>
    <property type="match status" value="1"/>
</dbReference>